<organism evidence="8">
    <name type="scientific">Ralstonia syzygii R24</name>
    <dbReference type="NCBI Taxonomy" id="907261"/>
    <lineage>
        <taxon>Bacteria</taxon>
        <taxon>Pseudomonadati</taxon>
        <taxon>Pseudomonadota</taxon>
        <taxon>Betaproteobacteria</taxon>
        <taxon>Burkholderiales</taxon>
        <taxon>Burkholderiaceae</taxon>
        <taxon>Ralstonia</taxon>
        <taxon>Ralstonia solanacearum species complex</taxon>
    </lineage>
</organism>
<evidence type="ECO:0000256" key="1">
    <source>
        <dbReference type="ARBA" id="ARBA00004651"/>
    </source>
</evidence>
<gene>
    <name evidence="8" type="ORF">RALSY_40076</name>
</gene>
<keyword evidence="6 7" id="KW-0472">Membrane</keyword>
<proteinExistence type="inferred from homology"/>
<dbReference type="PANTHER" id="PTHR43663">
    <property type="entry name" value="CHROMATE TRANSPORT PROTEIN-RELATED"/>
    <property type="match status" value="1"/>
</dbReference>
<keyword evidence="5 7" id="KW-1133">Transmembrane helix</keyword>
<evidence type="ECO:0000256" key="2">
    <source>
        <dbReference type="ARBA" id="ARBA00005262"/>
    </source>
</evidence>
<name>G3A604_9RALS</name>
<evidence type="ECO:0000313" key="8">
    <source>
        <dbReference type="EMBL" id="CCA85882.1"/>
    </source>
</evidence>
<dbReference type="EMBL" id="FR854089">
    <property type="protein sequence ID" value="CCA85882.1"/>
    <property type="molecule type" value="Genomic_DNA"/>
</dbReference>
<dbReference type="PANTHER" id="PTHR43663:SF1">
    <property type="entry name" value="CHROMATE TRANSPORTER"/>
    <property type="match status" value="1"/>
</dbReference>
<evidence type="ECO:0000256" key="6">
    <source>
        <dbReference type="ARBA" id="ARBA00023136"/>
    </source>
</evidence>
<feature type="transmembrane region" description="Helical" evidence="7">
    <location>
        <begin position="92"/>
        <end position="115"/>
    </location>
</feature>
<accession>G3A604</accession>
<protein>
    <submittedName>
        <fullName evidence="8">Putative chromate transport protein (ChrA-like)</fullName>
    </submittedName>
</protein>
<feature type="transmembrane region" description="Helical" evidence="7">
    <location>
        <begin position="159"/>
        <end position="188"/>
    </location>
</feature>
<reference evidence="8" key="2">
    <citation type="submission" date="2011-04" db="EMBL/GenBank/DDBJ databases">
        <authorList>
            <person name="Genoscope - CEA"/>
        </authorList>
    </citation>
    <scope>NUCLEOTIDE SEQUENCE</scope>
    <source>
        <strain evidence="8">R24</strain>
    </source>
</reference>
<dbReference type="InterPro" id="IPR052518">
    <property type="entry name" value="CHR_Transporter"/>
</dbReference>
<reference evidence="8" key="1">
    <citation type="journal article" date="2011" name="PLoS ONE">
        <title>Ralstonia syzygii, the Blood Disease Bacterium and some Asian R. solanacearum strains form a single genomic species despite divergent lifestyles.</title>
        <authorList>
            <person name="Remenant B."/>
            <person name="de Cambiaire J.C."/>
            <person name="Cellier G."/>
            <person name="Jacobs J.M."/>
            <person name="Mangenot S."/>
            <person name="Barbe V."/>
            <person name="Lajus A."/>
            <person name="Vallenet D."/>
            <person name="Medigue C."/>
            <person name="Fegan M."/>
            <person name="Allen C."/>
            <person name="Prior P."/>
        </authorList>
    </citation>
    <scope>NUCLEOTIDE SEQUENCE</scope>
    <source>
        <strain evidence="8">R24</strain>
    </source>
</reference>
<dbReference type="AlphaFoldDB" id="G3A604"/>
<evidence type="ECO:0000256" key="7">
    <source>
        <dbReference type="SAM" id="Phobius"/>
    </source>
</evidence>
<dbReference type="InterPro" id="IPR003370">
    <property type="entry name" value="Chromate_transpt"/>
</dbReference>
<dbReference type="Pfam" id="PF02417">
    <property type="entry name" value="Chromate_transp"/>
    <property type="match status" value="1"/>
</dbReference>
<keyword evidence="4 7" id="KW-0812">Transmembrane</keyword>
<evidence type="ECO:0000256" key="5">
    <source>
        <dbReference type="ARBA" id="ARBA00022989"/>
    </source>
</evidence>
<sequence>MMGEQNPSADAMAAERAAQVPSCAKLFTEFARMGLSGFGGVLPFARRGIVERNGWLSDAEFAEMLSLGQVLPGPNVVNLSVMLGYRYHGVRGAVSAMAGLVAVPAVLLLLIVILYDHYSALPLVQHLLKGMAAVAAGLVLATAIKLAQGQSRTWRAAVIGLAVFLAIGVLQWPLLPVMAVLIPLALVLEWRATR</sequence>
<keyword evidence="3" id="KW-1003">Cell membrane</keyword>
<comment type="subcellular location">
    <subcellularLocation>
        <location evidence="1">Cell membrane</location>
        <topology evidence="1">Multi-pass membrane protein</topology>
    </subcellularLocation>
</comment>
<evidence type="ECO:0000256" key="4">
    <source>
        <dbReference type="ARBA" id="ARBA00022692"/>
    </source>
</evidence>
<evidence type="ECO:0000256" key="3">
    <source>
        <dbReference type="ARBA" id="ARBA00022475"/>
    </source>
</evidence>
<dbReference type="GO" id="GO:0015109">
    <property type="term" value="F:chromate transmembrane transporter activity"/>
    <property type="evidence" value="ECO:0007669"/>
    <property type="project" value="InterPro"/>
</dbReference>
<comment type="similarity">
    <text evidence="2">Belongs to the chromate ion transporter (CHR) (TC 2.A.51) family.</text>
</comment>
<feature type="transmembrane region" description="Helical" evidence="7">
    <location>
        <begin position="127"/>
        <end position="147"/>
    </location>
</feature>
<dbReference type="GO" id="GO:0005886">
    <property type="term" value="C:plasma membrane"/>
    <property type="evidence" value="ECO:0007669"/>
    <property type="project" value="UniProtKB-SubCell"/>
</dbReference>